<protein>
    <submittedName>
        <fullName evidence="1">Uncharacterized protein</fullName>
    </submittedName>
</protein>
<accession>A0A448X8R1</accession>
<sequence>MDYLLLCGQSTRIQSLLALPSVGWATSACFELNEYQDLCITGWLLGVLWKIKKPSSSRLPYPPFTDLTDTGTVVPEQEQIHHGAHSPMKFTLTVQRRLPRNNWLQQSSCRGNGIVSSSSGR</sequence>
<dbReference type="Proteomes" id="UP000784294">
    <property type="component" value="Unassembled WGS sequence"/>
</dbReference>
<evidence type="ECO:0000313" key="1">
    <source>
        <dbReference type="EMBL" id="VEL31009.1"/>
    </source>
</evidence>
<reference evidence="1" key="1">
    <citation type="submission" date="2018-11" db="EMBL/GenBank/DDBJ databases">
        <authorList>
            <consortium name="Pathogen Informatics"/>
        </authorList>
    </citation>
    <scope>NUCLEOTIDE SEQUENCE</scope>
</reference>
<keyword evidence="2" id="KW-1185">Reference proteome</keyword>
<comment type="caution">
    <text evidence="1">The sequence shown here is derived from an EMBL/GenBank/DDBJ whole genome shotgun (WGS) entry which is preliminary data.</text>
</comment>
<proteinExistence type="predicted"/>
<organism evidence="1 2">
    <name type="scientific">Protopolystoma xenopodis</name>
    <dbReference type="NCBI Taxonomy" id="117903"/>
    <lineage>
        <taxon>Eukaryota</taxon>
        <taxon>Metazoa</taxon>
        <taxon>Spiralia</taxon>
        <taxon>Lophotrochozoa</taxon>
        <taxon>Platyhelminthes</taxon>
        <taxon>Monogenea</taxon>
        <taxon>Polyopisthocotylea</taxon>
        <taxon>Polystomatidea</taxon>
        <taxon>Polystomatidae</taxon>
        <taxon>Protopolystoma</taxon>
    </lineage>
</organism>
<name>A0A448X8R1_9PLAT</name>
<dbReference type="EMBL" id="CAAALY010117715">
    <property type="protein sequence ID" value="VEL31009.1"/>
    <property type="molecule type" value="Genomic_DNA"/>
</dbReference>
<evidence type="ECO:0000313" key="2">
    <source>
        <dbReference type="Proteomes" id="UP000784294"/>
    </source>
</evidence>
<gene>
    <name evidence="1" type="ORF">PXEA_LOCUS24449</name>
</gene>
<dbReference type="AlphaFoldDB" id="A0A448X8R1"/>